<feature type="non-terminal residue" evidence="1">
    <location>
        <position position="1"/>
    </location>
</feature>
<reference evidence="1" key="1">
    <citation type="submission" date="2021-06" db="EMBL/GenBank/DDBJ databases">
        <authorList>
            <person name="Kallberg Y."/>
            <person name="Tangrot J."/>
            <person name="Rosling A."/>
        </authorList>
    </citation>
    <scope>NUCLEOTIDE SEQUENCE</scope>
    <source>
        <strain evidence="1">MA453B</strain>
    </source>
</reference>
<gene>
    <name evidence="1" type="ORF">DERYTH_LOCUS28321</name>
</gene>
<feature type="non-terminal residue" evidence="1">
    <location>
        <position position="77"/>
    </location>
</feature>
<accession>A0A9N9KHY8</accession>
<name>A0A9N9KHY8_9GLOM</name>
<dbReference type="AlphaFoldDB" id="A0A9N9KHY8"/>
<dbReference type="Proteomes" id="UP000789405">
    <property type="component" value="Unassembled WGS sequence"/>
</dbReference>
<proteinExistence type="predicted"/>
<evidence type="ECO:0000313" key="2">
    <source>
        <dbReference type="Proteomes" id="UP000789405"/>
    </source>
</evidence>
<keyword evidence="2" id="KW-1185">Reference proteome</keyword>
<protein>
    <submittedName>
        <fullName evidence="1">22233_t:CDS:1</fullName>
    </submittedName>
</protein>
<comment type="caution">
    <text evidence="1">The sequence shown here is derived from an EMBL/GenBank/DDBJ whole genome shotgun (WGS) entry which is preliminary data.</text>
</comment>
<evidence type="ECO:0000313" key="1">
    <source>
        <dbReference type="EMBL" id="CAG8827542.1"/>
    </source>
</evidence>
<organism evidence="1 2">
    <name type="scientific">Dentiscutata erythropus</name>
    <dbReference type="NCBI Taxonomy" id="1348616"/>
    <lineage>
        <taxon>Eukaryota</taxon>
        <taxon>Fungi</taxon>
        <taxon>Fungi incertae sedis</taxon>
        <taxon>Mucoromycota</taxon>
        <taxon>Glomeromycotina</taxon>
        <taxon>Glomeromycetes</taxon>
        <taxon>Diversisporales</taxon>
        <taxon>Gigasporaceae</taxon>
        <taxon>Dentiscutata</taxon>
    </lineage>
</organism>
<sequence>IKFCKRCKKSIDDNFDSESNESVTLSSITEESQTSHQNKGIFDDVIKKYSSKYISSQSGTVENEYIFWSDNELQMNN</sequence>
<dbReference type="EMBL" id="CAJVPY010069873">
    <property type="protein sequence ID" value="CAG8827542.1"/>
    <property type="molecule type" value="Genomic_DNA"/>
</dbReference>